<dbReference type="InterPro" id="IPR055212">
    <property type="entry name" value="KH-I_PNO1_first"/>
</dbReference>
<dbReference type="FunFam" id="3.30.1370.10:FF:000048">
    <property type="entry name" value="RNA-binding protein PNO1 isoform X2"/>
    <property type="match status" value="1"/>
</dbReference>
<name>A0AAD5XDG6_9FUNG</name>
<gene>
    <name evidence="10" type="primary">PNO1</name>
    <name evidence="10" type="ORF">HK100_012222</name>
</gene>
<dbReference type="Gene3D" id="3.30.1370.10">
    <property type="entry name" value="K Homology domain, type 1"/>
    <property type="match status" value="1"/>
</dbReference>
<proteinExistence type="inferred from homology"/>
<evidence type="ECO:0000256" key="8">
    <source>
        <dbReference type="ARBA" id="ARBA00071744"/>
    </source>
</evidence>
<comment type="caution">
    <text evidence="10">The sequence shown here is derived from an EMBL/GenBank/DDBJ whole genome shotgun (WGS) entry which is preliminary data.</text>
</comment>
<dbReference type="PANTHER" id="PTHR12826">
    <property type="entry name" value="RIBONUCLEASE Y"/>
    <property type="match status" value="1"/>
</dbReference>
<dbReference type="SUPFAM" id="SSF54791">
    <property type="entry name" value="Eukaryotic type KH-domain (KH-domain type I)"/>
    <property type="match status" value="1"/>
</dbReference>
<evidence type="ECO:0000256" key="2">
    <source>
        <dbReference type="ARBA" id="ARBA00007515"/>
    </source>
</evidence>
<dbReference type="GO" id="GO:0042254">
    <property type="term" value="P:ribosome biogenesis"/>
    <property type="evidence" value="ECO:0007669"/>
    <property type="project" value="UniProtKB-ARBA"/>
</dbReference>
<evidence type="ECO:0000313" key="10">
    <source>
        <dbReference type="EMBL" id="KAJ3121838.1"/>
    </source>
</evidence>
<evidence type="ECO:0000256" key="3">
    <source>
        <dbReference type="ARBA" id="ARBA00011420"/>
    </source>
</evidence>
<evidence type="ECO:0000256" key="5">
    <source>
        <dbReference type="ARBA" id="ARBA00022884"/>
    </source>
</evidence>
<dbReference type="FunFam" id="3.30.1370.10:FF:000009">
    <property type="entry name" value="RNA-binding protein PNO1"/>
    <property type="match status" value="1"/>
</dbReference>
<evidence type="ECO:0000256" key="7">
    <source>
        <dbReference type="ARBA" id="ARBA00025554"/>
    </source>
</evidence>
<dbReference type="CDD" id="cd22392">
    <property type="entry name" value="KH-I_PNO1_rpt2"/>
    <property type="match status" value="1"/>
</dbReference>
<protein>
    <recommendedName>
        <fullName evidence="4">Pre-rRNA-processing protein PNO1</fullName>
    </recommendedName>
    <alternativeName>
        <fullName evidence="8">Pre-rRNA-processing protein pno1</fullName>
    </alternativeName>
</protein>
<dbReference type="EMBL" id="JADGJH010000851">
    <property type="protein sequence ID" value="KAJ3121838.1"/>
    <property type="molecule type" value="Genomic_DNA"/>
</dbReference>
<dbReference type="GO" id="GO:0005730">
    <property type="term" value="C:nucleolus"/>
    <property type="evidence" value="ECO:0007669"/>
    <property type="project" value="UniProtKB-SubCell"/>
</dbReference>
<keyword evidence="5" id="KW-0694">RNA-binding</keyword>
<accession>A0AAD5XDG6</accession>
<evidence type="ECO:0000256" key="6">
    <source>
        <dbReference type="ARBA" id="ARBA00023242"/>
    </source>
</evidence>
<evidence type="ECO:0000259" key="9">
    <source>
        <dbReference type="SMART" id="SM00322"/>
    </source>
</evidence>
<evidence type="ECO:0000313" key="11">
    <source>
        <dbReference type="Proteomes" id="UP001211907"/>
    </source>
</evidence>
<dbReference type="InterPro" id="IPR055211">
    <property type="entry name" value="KH_PNO1_2nd"/>
</dbReference>
<feature type="domain" description="K Homology" evidence="9">
    <location>
        <begin position="161"/>
        <end position="226"/>
    </location>
</feature>
<dbReference type="InterPro" id="IPR036612">
    <property type="entry name" value="KH_dom_type_1_sf"/>
</dbReference>
<dbReference type="CDD" id="cd22391">
    <property type="entry name" value="KH-I_PNO1_rpt1"/>
    <property type="match status" value="1"/>
</dbReference>
<keyword evidence="6" id="KW-0539">Nucleus</keyword>
<comment type="function">
    <text evidence="7">Required for small ribosomal subunit (SSU) synthesis. Has a role in the processing of early nucleolar and late cytoplasmic pre-RNA species.</text>
</comment>
<comment type="subcellular location">
    <subcellularLocation>
        <location evidence="1">Nucleus</location>
        <location evidence="1">Nucleolus</location>
    </subcellularLocation>
</comment>
<comment type="similarity">
    <text evidence="2">Belongs to the PNO1 family.</text>
</comment>
<comment type="subunit">
    <text evidence="3">Component of the small ribosomal subunit, ribosomal RNA processing complex (SSU RRP complex).</text>
</comment>
<dbReference type="Proteomes" id="UP001211907">
    <property type="component" value="Unassembled WGS sequence"/>
</dbReference>
<dbReference type="PANTHER" id="PTHR12826:SF13">
    <property type="entry name" value="RNA-BINDING PROTEIN PNO1"/>
    <property type="match status" value="1"/>
</dbReference>
<dbReference type="Pfam" id="PF22891">
    <property type="entry name" value="KH_PNO1_2nd"/>
    <property type="match status" value="1"/>
</dbReference>
<reference evidence="10" key="1">
    <citation type="submission" date="2020-05" db="EMBL/GenBank/DDBJ databases">
        <title>Phylogenomic resolution of chytrid fungi.</title>
        <authorList>
            <person name="Stajich J.E."/>
            <person name="Amses K."/>
            <person name="Simmons R."/>
            <person name="Seto K."/>
            <person name="Myers J."/>
            <person name="Bonds A."/>
            <person name="Quandt C.A."/>
            <person name="Barry K."/>
            <person name="Liu P."/>
            <person name="Grigoriev I."/>
            <person name="Longcore J.E."/>
            <person name="James T.Y."/>
        </authorList>
    </citation>
    <scope>NUCLEOTIDE SEQUENCE</scope>
    <source>
        <strain evidence="10">JEL0513</strain>
    </source>
</reference>
<dbReference type="InterPro" id="IPR004087">
    <property type="entry name" value="KH_dom"/>
</dbReference>
<dbReference type="AlphaFoldDB" id="A0AAD5XDG6"/>
<keyword evidence="11" id="KW-1185">Reference proteome</keyword>
<evidence type="ECO:0000256" key="1">
    <source>
        <dbReference type="ARBA" id="ARBA00004604"/>
    </source>
</evidence>
<dbReference type="Pfam" id="PF17903">
    <property type="entry name" value="KH_KRR1_1st"/>
    <property type="match status" value="1"/>
</dbReference>
<dbReference type="InterPro" id="IPR041174">
    <property type="entry name" value="KRR1-like_KH1"/>
</dbReference>
<organism evidence="10 11">
    <name type="scientific">Physocladia obscura</name>
    <dbReference type="NCBI Taxonomy" id="109957"/>
    <lineage>
        <taxon>Eukaryota</taxon>
        <taxon>Fungi</taxon>
        <taxon>Fungi incertae sedis</taxon>
        <taxon>Chytridiomycota</taxon>
        <taxon>Chytridiomycota incertae sedis</taxon>
        <taxon>Chytridiomycetes</taxon>
        <taxon>Chytridiales</taxon>
        <taxon>Chytriomycetaceae</taxon>
        <taxon>Physocladia</taxon>
    </lineage>
</organism>
<evidence type="ECO:0000256" key="4">
    <source>
        <dbReference type="ARBA" id="ARBA00016042"/>
    </source>
</evidence>
<dbReference type="GO" id="GO:0003723">
    <property type="term" value="F:RNA binding"/>
    <property type="evidence" value="ECO:0007669"/>
    <property type="project" value="UniProtKB-KW"/>
</dbReference>
<dbReference type="SMART" id="SM00322">
    <property type="entry name" value="KH"/>
    <property type="match status" value="1"/>
</dbReference>
<sequence>MTTQTAASPSVFSKAPAAAEVGMLDDSTTLDQSTEQEVLDTVMGSTEETLVKPQFDVLRRVATNGNNNKEFRSVPIPPHRMTPLKKEWLKIYSPLVEHLKLQVRMNIKRKSVELRTCKETIDTGALQKGADFVRAFSLGFEIADAMALIRLDDLFMETFETKDVRTLHGDNLSRAIGRIVGKDGRTRHAIENASRTRLVVADRKIHILGGFANIRIARDAVCSLILGASPGKVYTKLRTIASRQKERF</sequence>